<comment type="caution">
    <text evidence="2">The sequence shown here is derived from an EMBL/GenBank/DDBJ whole genome shotgun (WGS) entry which is preliminary data.</text>
</comment>
<keyword evidence="3" id="KW-1185">Reference proteome</keyword>
<gene>
    <name evidence="2" type="ORF">GCM10025780_15000</name>
</gene>
<reference evidence="3" key="1">
    <citation type="journal article" date="2019" name="Int. J. Syst. Evol. Microbiol.">
        <title>The Global Catalogue of Microorganisms (GCM) 10K type strain sequencing project: providing services to taxonomists for standard genome sequencing and annotation.</title>
        <authorList>
            <consortium name="The Broad Institute Genomics Platform"/>
            <consortium name="The Broad Institute Genome Sequencing Center for Infectious Disease"/>
            <person name="Wu L."/>
            <person name="Ma J."/>
        </authorList>
    </citation>
    <scope>NUCLEOTIDE SEQUENCE [LARGE SCALE GENOMIC DNA]</scope>
    <source>
        <strain evidence="3">JCM 18956</strain>
    </source>
</reference>
<accession>A0ABP8VUF2</accession>
<name>A0ABP8VUF2_9MICO</name>
<evidence type="ECO:0008006" key="4">
    <source>
        <dbReference type="Google" id="ProtNLM"/>
    </source>
</evidence>
<sequence length="70" mass="7610">MSTSDDETGDARDGLVAHPTPPALRPRKRGRRVTTDPVPGSDPTPAPVDRRVDSSDNDSRLKQDVPPHWG</sequence>
<evidence type="ECO:0000313" key="3">
    <source>
        <dbReference type="Proteomes" id="UP001501295"/>
    </source>
</evidence>
<evidence type="ECO:0000313" key="2">
    <source>
        <dbReference type="EMBL" id="GAA4672024.1"/>
    </source>
</evidence>
<organism evidence="2 3">
    <name type="scientific">Frondihabitans cladoniiphilus</name>
    <dbReference type="NCBI Taxonomy" id="715785"/>
    <lineage>
        <taxon>Bacteria</taxon>
        <taxon>Bacillati</taxon>
        <taxon>Actinomycetota</taxon>
        <taxon>Actinomycetes</taxon>
        <taxon>Micrococcales</taxon>
        <taxon>Microbacteriaceae</taxon>
        <taxon>Frondihabitans</taxon>
    </lineage>
</organism>
<dbReference type="EMBL" id="BAABLM010000002">
    <property type="protein sequence ID" value="GAA4672024.1"/>
    <property type="molecule type" value="Genomic_DNA"/>
</dbReference>
<feature type="region of interest" description="Disordered" evidence="1">
    <location>
        <begin position="1"/>
        <end position="70"/>
    </location>
</feature>
<evidence type="ECO:0000256" key="1">
    <source>
        <dbReference type="SAM" id="MobiDB-lite"/>
    </source>
</evidence>
<dbReference type="RefSeq" id="WP_345374975.1">
    <property type="nucleotide sequence ID" value="NZ_BAABLM010000002.1"/>
</dbReference>
<feature type="compositionally biased region" description="Basic and acidic residues" evidence="1">
    <location>
        <begin position="48"/>
        <end position="70"/>
    </location>
</feature>
<proteinExistence type="predicted"/>
<protein>
    <recommendedName>
        <fullName evidence="4">Transcriptional regulator</fullName>
    </recommendedName>
</protein>
<dbReference type="Proteomes" id="UP001501295">
    <property type="component" value="Unassembled WGS sequence"/>
</dbReference>